<organism evidence="2 3">
    <name type="scientific">Cylindrotheca closterium</name>
    <dbReference type="NCBI Taxonomy" id="2856"/>
    <lineage>
        <taxon>Eukaryota</taxon>
        <taxon>Sar</taxon>
        <taxon>Stramenopiles</taxon>
        <taxon>Ochrophyta</taxon>
        <taxon>Bacillariophyta</taxon>
        <taxon>Bacillariophyceae</taxon>
        <taxon>Bacillariophycidae</taxon>
        <taxon>Bacillariales</taxon>
        <taxon>Bacillariaceae</taxon>
        <taxon>Cylindrotheca</taxon>
    </lineage>
</organism>
<feature type="chain" id="PRO_5042003222" evidence="1">
    <location>
        <begin position="17"/>
        <end position="143"/>
    </location>
</feature>
<comment type="caution">
    <text evidence="2">The sequence shown here is derived from an EMBL/GenBank/DDBJ whole genome shotgun (WGS) entry which is preliminary data.</text>
</comment>
<reference evidence="2" key="1">
    <citation type="submission" date="2023-08" db="EMBL/GenBank/DDBJ databases">
        <authorList>
            <person name="Audoor S."/>
            <person name="Bilcke G."/>
        </authorList>
    </citation>
    <scope>NUCLEOTIDE SEQUENCE</scope>
</reference>
<feature type="signal peptide" evidence="1">
    <location>
        <begin position="1"/>
        <end position="16"/>
    </location>
</feature>
<dbReference type="EMBL" id="CAKOGP040000001">
    <property type="protein sequence ID" value="CAJ1914917.1"/>
    <property type="molecule type" value="Genomic_DNA"/>
</dbReference>
<dbReference type="Proteomes" id="UP001295423">
    <property type="component" value="Unassembled WGS sequence"/>
</dbReference>
<keyword evidence="3" id="KW-1185">Reference proteome</keyword>
<sequence length="143" mass="15810">MKTAIVLSLFAAFASAFSIAPNGQRRTTNLSAIEICEGVEFDTISREWRCKWSPDDDKKSLVEAQKALESILPDVKSVDGVEGVQRVVCGGCLDFKVVTTLPADKFGEWEEKGFEPESKFIEKLKSIDGLSVVETQTYTNMPL</sequence>
<evidence type="ECO:0000313" key="2">
    <source>
        <dbReference type="EMBL" id="CAJ1914917.1"/>
    </source>
</evidence>
<evidence type="ECO:0000313" key="3">
    <source>
        <dbReference type="Proteomes" id="UP001295423"/>
    </source>
</evidence>
<evidence type="ECO:0000256" key="1">
    <source>
        <dbReference type="SAM" id="SignalP"/>
    </source>
</evidence>
<proteinExistence type="predicted"/>
<protein>
    <submittedName>
        <fullName evidence="2">Uncharacterized protein</fullName>
    </submittedName>
</protein>
<dbReference type="AlphaFoldDB" id="A0AAD2CGX7"/>
<accession>A0AAD2CGX7</accession>
<keyword evidence="1" id="KW-0732">Signal</keyword>
<name>A0AAD2CGX7_9STRA</name>
<gene>
    <name evidence="2" type="ORF">CYCCA115_LOCUS702</name>
</gene>